<evidence type="ECO:0000259" key="16">
    <source>
        <dbReference type="PROSITE" id="PS51805"/>
    </source>
</evidence>
<dbReference type="SMART" id="SM00293">
    <property type="entry name" value="PWWP"/>
    <property type="match status" value="1"/>
</dbReference>
<evidence type="ECO:0000256" key="8">
    <source>
        <dbReference type="ARBA" id="ARBA00022853"/>
    </source>
</evidence>
<evidence type="ECO:0000256" key="11">
    <source>
        <dbReference type="SAM" id="MobiDB-lite"/>
    </source>
</evidence>
<dbReference type="GO" id="GO:0140993">
    <property type="term" value="F:histone modifying activity"/>
    <property type="evidence" value="ECO:0007669"/>
    <property type="project" value="UniProtKB-ARBA"/>
</dbReference>
<feature type="domain" description="PHD-type" evidence="12">
    <location>
        <begin position="589"/>
        <end position="640"/>
    </location>
</feature>
<dbReference type="PANTHER" id="PTHR13793:SF140">
    <property type="entry name" value="HISTONE-LYSINE N-METHYLTRANSFERASE ATX2"/>
    <property type="match status" value="1"/>
</dbReference>
<evidence type="ECO:0000256" key="7">
    <source>
        <dbReference type="ARBA" id="ARBA00022833"/>
    </source>
</evidence>
<feature type="compositionally biased region" description="Basic and acidic residues" evidence="11">
    <location>
        <begin position="184"/>
        <end position="200"/>
    </location>
</feature>
<feature type="compositionally biased region" description="Basic residues" evidence="11">
    <location>
        <begin position="87"/>
        <end position="106"/>
    </location>
</feature>
<dbReference type="Gene3D" id="3.30.160.360">
    <property type="match status" value="1"/>
</dbReference>
<dbReference type="SUPFAM" id="SSF57903">
    <property type="entry name" value="FYVE/PHD zinc finger"/>
    <property type="match status" value="1"/>
</dbReference>
<sequence length="1036" mass="117025">MALALAECMQQEEDETETETDSGTGTPLRYVDLQHLYSSTSPCSVSATAATTTTTRSSNVTTKKVKARKLIESMDHEIDDADDSPKNHLKKPPLRVYQRRAKRPRHSPSLLDAGEKKAVEAIDFDPTPDRAFDSGNAGRNGKSRRRVSTHELRNLGGADSGDLVGSSGHRLREGLRSNKIGSGRKCDLGEKRRKPDSQNDGKRWAELILEDADPHVHWPLDAKWYDGLIDGYNEETCRHHIKYADGEEENLILLKESVKFKISCEEMQRLKLTTVKKEGLDYDEMLALAVAFGDCQELELGDIVWAKLTGHAMWPALIINESQVGAKRVIKRGDKSVPVQFFGTHDFAWINIKQAVSFVKGLQSSFHLKCKQARFIQSLEEAKMYLNIQKLPAKMLQMQTGIVSDEAESGGEDGGRSDSSEDEGMRKRIKTCPFDVGTLRVICLGKIVRDSEYFRNRQYIWPEGYTAVRKYTSTTDPSVSTSYKMEVLRDPESNGRPLFRVTLDNGEQINGSRPSVCWKEIYKKIDKLQNNTNGFRFEVDGNITLRKPGSYMFGFSIKKVFELIQEAFRRSSECHASGYRPIHLDLKDIDKCSVCHMDEEYVNNLFLQCDKCRMTVHARCYGEMEPLDGKLWLCNLCRPGAPISPPACCLCPVIGGAMKPTTNGQWAHLTCAMWIPETYLQDIKRMEPIDGIDRIHKDRWKLLCSICGVSYGACVQLDEDELDIISFNEDDDLDVRLLSFCKKHRRPSSERAPADEQIVQTLRNCSHYTPPRNPSGCARSEPYDFVGRRGRKEPAALTAVSGKQLFVENRPYLVSGYRQNGSLSNPPSCNELVLKSFSSRLQKMKAPQSDTPICFDSKAEKYQYMRKTFKKRLAFGKSAIHGFGIFAKLPHRAGDMVIEYTGEIVRPSVADTREHRIYDSLVGAGTYMFRLDDERVIDATKAGSIAHLINHSCEPNCFSRTINVHGDEHIIIFAKRDINQWEELTYDYRFTSKAKQLACCCGSPRCRGVVNEIEAEEPLDKIHVPQCDRVEGGLKG</sequence>
<evidence type="ECO:0000313" key="17">
    <source>
        <dbReference type="EMBL" id="RWR76176.1"/>
    </source>
</evidence>
<dbReference type="CDD" id="cd20142">
    <property type="entry name" value="PWWP_AtATX1-like"/>
    <property type="match status" value="1"/>
</dbReference>
<dbReference type="PROSITE" id="PS51542">
    <property type="entry name" value="FYRN"/>
    <property type="match status" value="1"/>
</dbReference>
<keyword evidence="9" id="KW-0539">Nucleus</keyword>
<evidence type="ECO:0000259" key="13">
    <source>
        <dbReference type="PROSITE" id="PS50280"/>
    </source>
</evidence>
<dbReference type="Pfam" id="PF00855">
    <property type="entry name" value="PWWP"/>
    <property type="match status" value="1"/>
</dbReference>
<dbReference type="SUPFAM" id="SSF82199">
    <property type="entry name" value="SET domain"/>
    <property type="match status" value="1"/>
</dbReference>
<dbReference type="CDD" id="cd10518">
    <property type="entry name" value="SET_SETD1-like"/>
    <property type="match status" value="1"/>
</dbReference>
<evidence type="ECO:0000259" key="14">
    <source>
        <dbReference type="PROSITE" id="PS50812"/>
    </source>
</evidence>
<dbReference type="InterPro" id="IPR000313">
    <property type="entry name" value="PWWP_dom"/>
</dbReference>
<dbReference type="EMBL" id="QPKB01000002">
    <property type="protein sequence ID" value="RWR76176.1"/>
    <property type="molecule type" value="Genomic_DNA"/>
</dbReference>
<dbReference type="SMART" id="SM00249">
    <property type="entry name" value="PHD"/>
    <property type="match status" value="1"/>
</dbReference>
<dbReference type="CDD" id="cd20404">
    <property type="entry name" value="Tudor_Agenet_AtEML-like"/>
    <property type="match status" value="1"/>
</dbReference>
<feature type="region of interest" description="Disordered" evidence="11">
    <location>
        <begin position="1"/>
        <end position="27"/>
    </location>
</feature>
<dbReference type="Gene3D" id="2.30.30.140">
    <property type="match status" value="2"/>
</dbReference>
<dbReference type="InterPro" id="IPR050701">
    <property type="entry name" value="Histone_Mod_Regulator"/>
</dbReference>
<comment type="caution">
    <text evidence="17">The sequence shown here is derived from an EMBL/GenBank/DDBJ whole genome shotgun (WGS) entry which is preliminary data.</text>
</comment>
<keyword evidence="6 10" id="KW-0863">Zinc-finger</keyword>
<evidence type="ECO:0000256" key="3">
    <source>
        <dbReference type="ARBA" id="ARBA00022679"/>
    </source>
</evidence>
<dbReference type="InterPro" id="IPR001965">
    <property type="entry name" value="Znf_PHD"/>
</dbReference>
<accession>A0A3S3NVW5</accession>
<dbReference type="SUPFAM" id="SSF63748">
    <property type="entry name" value="Tudor/PWWP/MBT"/>
    <property type="match status" value="1"/>
</dbReference>
<dbReference type="Pfam" id="PF00856">
    <property type="entry name" value="SET"/>
    <property type="match status" value="1"/>
</dbReference>
<feature type="domain" description="SET" evidence="13">
    <location>
        <begin position="871"/>
        <end position="989"/>
    </location>
</feature>
<dbReference type="GO" id="GO:0008168">
    <property type="term" value="F:methyltransferase activity"/>
    <property type="evidence" value="ECO:0007669"/>
    <property type="project" value="UniProtKB-KW"/>
</dbReference>
<feature type="compositionally biased region" description="Basic and acidic residues" evidence="11">
    <location>
        <begin position="413"/>
        <end position="425"/>
    </location>
</feature>
<dbReference type="Gene3D" id="3.30.40.10">
    <property type="entry name" value="Zinc/RING finger domain, C3HC4 (zinc finger)"/>
    <property type="match status" value="2"/>
</dbReference>
<feature type="region of interest" description="Disordered" evidence="11">
    <location>
        <begin position="76"/>
        <end position="112"/>
    </location>
</feature>
<dbReference type="GO" id="GO:0000785">
    <property type="term" value="C:chromatin"/>
    <property type="evidence" value="ECO:0007669"/>
    <property type="project" value="TreeGrafter"/>
</dbReference>
<dbReference type="PANTHER" id="PTHR13793">
    <property type="entry name" value="PHD FINGER PROTEINS"/>
    <property type="match status" value="1"/>
</dbReference>
<dbReference type="InterPro" id="IPR042010">
    <property type="entry name" value="ATX1/2_PHD"/>
</dbReference>
<dbReference type="Pfam" id="PF05964">
    <property type="entry name" value="FYRN"/>
    <property type="match status" value="1"/>
</dbReference>
<evidence type="ECO:0000259" key="15">
    <source>
        <dbReference type="PROSITE" id="PS50868"/>
    </source>
</evidence>
<dbReference type="InterPro" id="IPR001214">
    <property type="entry name" value="SET_dom"/>
</dbReference>
<evidence type="ECO:0000259" key="12">
    <source>
        <dbReference type="PROSITE" id="PS50016"/>
    </source>
</evidence>
<dbReference type="InterPro" id="IPR011011">
    <property type="entry name" value="Znf_FYVE_PHD"/>
</dbReference>
<dbReference type="Proteomes" id="UP000283530">
    <property type="component" value="Unassembled WGS sequence"/>
</dbReference>
<dbReference type="PROSITE" id="PS50812">
    <property type="entry name" value="PWWP"/>
    <property type="match status" value="1"/>
</dbReference>
<dbReference type="InterPro" id="IPR019786">
    <property type="entry name" value="Zinc_finger_PHD-type_CS"/>
</dbReference>
<dbReference type="InterPro" id="IPR003888">
    <property type="entry name" value="FYrich_N"/>
</dbReference>
<keyword evidence="4" id="KW-0949">S-adenosyl-L-methionine</keyword>
<feature type="domain" description="PWWP" evidence="14">
    <location>
        <begin position="300"/>
        <end position="361"/>
    </location>
</feature>
<dbReference type="GO" id="GO:0008270">
    <property type="term" value="F:zinc ion binding"/>
    <property type="evidence" value="ECO:0007669"/>
    <property type="project" value="UniProtKB-KW"/>
</dbReference>
<keyword evidence="18" id="KW-1185">Reference proteome</keyword>
<dbReference type="OrthoDB" id="308383at2759"/>
<dbReference type="Gene3D" id="2.170.270.10">
    <property type="entry name" value="SET domain"/>
    <property type="match status" value="1"/>
</dbReference>
<keyword evidence="2" id="KW-0489">Methyltransferase</keyword>
<dbReference type="Pfam" id="PF13831">
    <property type="entry name" value="PHD_2"/>
    <property type="match status" value="1"/>
</dbReference>
<protein>
    <submittedName>
        <fullName evidence="17">PWWP domain-containing protein</fullName>
    </submittedName>
</protein>
<feature type="region of interest" description="Disordered" evidence="11">
    <location>
        <begin position="404"/>
        <end position="425"/>
    </location>
</feature>
<dbReference type="PROSITE" id="PS50868">
    <property type="entry name" value="POST_SET"/>
    <property type="match status" value="1"/>
</dbReference>
<organism evidence="17 18">
    <name type="scientific">Cinnamomum micranthum f. kanehirae</name>
    <dbReference type="NCBI Taxonomy" id="337451"/>
    <lineage>
        <taxon>Eukaryota</taxon>
        <taxon>Viridiplantae</taxon>
        <taxon>Streptophyta</taxon>
        <taxon>Embryophyta</taxon>
        <taxon>Tracheophyta</taxon>
        <taxon>Spermatophyta</taxon>
        <taxon>Magnoliopsida</taxon>
        <taxon>Magnoliidae</taxon>
        <taxon>Laurales</taxon>
        <taxon>Lauraceae</taxon>
        <taxon>Cinnamomum</taxon>
    </lineage>
</organism>
<dbReference type="SMART" id="SM00541">
    <property type="entry name" value="FYRN"/>
    <property type="match status" value="1"/>
</dbReference>
<dbReference type="PROSITE" id="PS50016">
    <property type="entry name" value="ZF_PHD_2"/>
    <property type="match status" value="1"/>
</dbReference>
<evidence type="ECO:0000256" key="9">
    <source>
        <dbReference type="ARBA" id="ARBA00023242"/>
    </source>
</evidence>
<dbReference type="PROSITE" id="PS51805">
    <property type="entry name" value="EPHD"/>
    <property type="match status" value="1"/>
</dbReference>
<evidence type="ECO:0000256" key="10">
    <source>
        <dbReference type="PROSITE-ProRule" id="PRU00146"/>
    </source>
</evidence>
<dbReference type="CDD" id="cd15494">
    <property type="entry name" value="PHD_ATX1_2_like"/>
    <property type="match status" value="1"/>
</dbReference>
<keyword evidence="5" id="KW-0479">Metal-binding</keyword>
<dbReference type="InterPro" id="IPR034732">
    <property type="entry name" value="EPHD"/>
</dbReference>
<dbReference type="PROSITE" id="PS51543">
    <property type="entry name" value="FYRC"/>
    <property type="match status" value="1"/>
</dbReference>
<feature type="compositionally biased region" description="Acidic residues" evidence="11">
    <location>
        <begin position="10"/>
        <end position="20"/>
    </location>
</feature>
<dbReference type="GO" id="GO:0032259">
    <property type="term" value="P:methylation"/>
    <property type="evidence" value="ECO:0007669"/>
    <property type="project" value="UniProtKB-KW"/>
</dbReference>
<dbReference type="AlphaFoldDB" id="A0A3S3NVW5"/>
<dbReference type="InterPro" id="IPR013083">
    <property type="entry name" value="Znf_RING/FYVE/PHD"/>
</dbReference>
<keyword evidence="7" id="KW-0862">Zinc</keyword>
<dbReference type="SMART" id="SM00317">
    <property type="entry name" value="SET"/>
    <property type="match status" value="1"/>
</dbReference>
<evidence type="ECO:0000256" key="2">
    <source>
        <dbReference type="ARBA" id="ARBA00022603"/>
    </source>
</evidence>
<keyword evidence="3" id="KW-0808">Transferase</keyword>
<evidence type="ECO:0000313" key="18">
    <source>
        <dbReference type="Proteomes" id="UP000283530"/>
    </source>
</evidence>
<evidence type="ECO:0000256" key="1">
    <source>
        <dbReference type="ARBA" id="ARBA00004123"/>
    </source>
</evidence>
<feature type="region of interest" description="Disordered" evidence="11">
    <location>
        <begin position="125"/>
        <end position="200"/>
    </location>
</feature>
<dbReference type="PROSITE" id="PS50280">
    <property type="entry name" value="SET"/>
    <property type="match status" value="1"/>
</dbReference>
<feature type="domain" description="PHD-type" evidence="16">
    <location>
        <begin position="645"/>
        <end position="716"/>
    </location>
</feature>
<reference evidence="17 18" key="1">
    <citation type="journal article" date="2019" name="Nat. Plants">
        <title>Stout camphor tree genome fills gaps in understanding of flowering plant genome evolution.</title>
        <authorList>
            <person name="Chaw S.M."/>
            <person name="Liu Y.C."/>
            <person name="Wu Y.W."/>
            <person name="Wang H.Y."/>
            <person name="Lin C.I."/>
            <person name="Wu C.S."/>
            <person name="Ke H.M."/>
            <person name="Chang L.Y."/>
            <person name="Hsu C.Y."/>
            <person name="Yang H.T."/>
            <person name="Sudianto E."/>
            <person name="Hsu M.H."/>
            <person name="Wu K.P."/>
            <person name="Wang L.N."/>
            <person name="Leebens-Mack J.H."/>
            <person name="Tsai I.J."/>
        </authorList>
    </citation>
    <scope>NUCLEOTIDE SEQUENCE [LARGE SCALE GENOMIC DNA]</scope>
    <source>
        <strain evidence="18">cv. Chaw 1501</strain>
        <tissue evidence="17">Young leaves</tissue>
    </source>
</reference>
<dbReference type="Pfam" id="PF13832">
    <property type="entry name" value="zf-HC5HC2H_2"/>
    <property type="match status" value="1"/>
</dbReference>
<proteinExistence type="predicted"/>
<evidence type="ECO:0000256" key="6">
    <source>
        <dbReference type="ARBA" id="ARBA00022771"/>
    </source>
</evidence>
<keyword evidence="8" id="KW-0156">Chromatin regulator</keyword>
<dbReference type="PROSITE" id="PS01359">
    <property type="entry name" value="ZF_PHD_1"/>
    <property type="match status" value="1"/>
</dbReference>
<evidence type="ECO:0000256" key="5">
    <source>
        <dbReference type="ARBA" id="ARBA00022723"/>
    </source>
</evidence>
<dbReference type="InterPro" id="IPR019787">
    <property type="entry name" value="Znf_PHD-finger"/>
</dbReference>
<dbReference type="GO" id="GO:0005634">
    <property type="term" value="C:nucleus"/>
    <property type="evidence" value="ECO:0007669"/>
    <property type="project" value="UniProtKB-SubCell"/>
</dbReference>
<dbReference type="Pfam" id="PF05965">
    <property type="entry name" value="FYRC"/>
    <property type="match status" value="1"/>
</dbReference>
<evidence type="ECO:0000256" key="4">
    <source>
        <dbReference type="ARBA" id="ARBA00022691"/>
    </source>
</evidence>
<comment type="subcellular location">
    <subcellularLocation>
        <location evidence="1">Nucleus</location>
    </subcellularLocation>
</comment>
<dbReference type="InterPro" id="IPR046341">
    <property type="entry name" value="SET_dom_sf"/>
</dbReference>
<dbReference type="InterPro" id="IPR003889">
    <property type="entry name" value="FYrich_C"/>
</dbReference>
<name>A0A3S3NVW5_9MAGN</name>
<feature type="domain" description="Post-SET" evidence="15">
    <location>
        <begin position="995"/>
        <end position="1011"/>
    </location>
</feature>
<dbReference type="InterPro" id="IPR003616">
    <property type="entry name" value="Post-SET_dom"/>
</dbReference>
<dbReference type="GO" id="GO:0006357">
    <property type="term" value="P:regulation of transcription by RNA polymerase II"/>
    <property type="evidence" value="ECO:0007669"/>
    <property type="project" value="TreeGrafter"/>
</dbReference>
<gene>
    <name evidence="17" type="ORF">CKAN_00460000</name>
</gene>
<dbReference type="STRING" id="337451.A0A3S3NVW5"/>